<feature type="transmembrane region" description="Helical" evidence="1">
    <location>
        <begin position="586"/>
        <end position="604"/>
    </location>
</feature>
<dbReference type="InterPro" id="IPR006621">
    <property type="entry name" value="Nose-resist-to-fluoxetine_N"/>
</dbReference>
<dbReference type="EMBL" id="JADBJN010000001">
    <property type="protein sequence ID" value="KAG5682060.1"/>
    <property type="molecule type" value="Genomic_DNA"/>
</dbReference>
<feature type="domain" description="Nose resistant-to-fluoxetine protein N-terminal" evidence="3">
    <location>
        <begin position="67"/>
        <end position="214"/>
    </location>
</feature>
<feature type="transmembrane region" description="Helical" evidence="1">
    <location>
        <begin position="363"/>
        <end position="381"/>
    </location>
</feature>
<evidence type="ECO:0000313" key="4">
    <source>
        <dbReference type="EMBL" id="KAG5682060.1"/>
    </source>
</evidence>
<keyword evidence="1" id="KW-0472">Membrane</keyword>
<keyword evidence="2" id="KW-0732">Signal</keyword>
<evidence type="ECO:0000256" key="2">
    <source>
        <dbReference type="SAM" id="SignalP"/>
    </source>
</evidence>
<feature type="transmembrane region" description="Helical" evidence="1">
    <location>
        <begin position="719"/>
        <end position="742"/>
    </location>
</feature>
<dbReference type="Proteomes" id="UP001107558">
    <property type="component" value="Chromosome 1"/>
</dbReference>
<keyword evidence="5" id="KW-1185">Reference proteome</keyword>
<reference evidence="4" key="1">
    <citation type="submission" date="2021-03" db="EMBL/GenBank/DDBJ databases">
        <title>Chromosome level genome of the anhydrobiotic midge Polypedilum vanderplanki.</title>
        <authorList>
            <person name="Yoshida Y."/>
            <person name="Kikawada T."/>
            <person name="Gusev O."/>
        </authorList>
    </citation>
    <scope>NUCLEOTIDE SEQUENCE</scope>
    <source>
        <strain evidence="4">NIAS01</strain>
        <tissue evidence="4">Whole body or cell culture</tissue>
    </source>
</reference>
<dbReference type="PANTHER" id="PTHR11161">
    <property type="entry name" value="O-ACYLTRANSFERASE"/>
    <property type="match status" value="1"/>
</dbReference>
<dbReference type="OrthoDB" id="207378at2759"/>
<feature type="transmembrane region" description="Helical" evidence="1">
    <location>
        <begin position="616"/>
        <end position="636"/>
    </location>
</feature>
<name>A0A9J6CJ89_POLVA</name>
<dbReference type="Pfam" id="PF01757">
    <property type="entry name" value="Acyl_transf_3"/>
    <property type="match status" value="1"/>
</dbReference>
<accession>A0A9J6CJ89</accession>
<feature type="transmembrane region" description="Helical" evidence="1">
    <location>
        <begin position="401"/>
        <end position="422"/>
    </location>
</feature>
<feature type="transmembrane region" description="Helical" evidence="1">
    <location>
        <begin position="548"/>
        <end position="566"/>
    </location>
</feature>
<feature type="transmembrane region" description="Helical" evidence="1">
    <location>
        <begin position="229"/>
        <end position="252"/>
    </location>
</feature>
<feature type="signal peptide" evidence="2">
    <location>
        <begin position="1"/>
        <end position="21"/>
    </location>
</feature>
<sequence>MKKIVLLSLVLLLGTCANCQSTDTSINRLESEKTVNYENITRIEEILTVFNLDLVASEWLIVKDRIGKQCRHEMLEYLNGLKERKIWALKMDDATGRPNNGYFWGNNYWIGSMSLCRNIYKSEDDIRTKKEPSNVGLSFINGNSNAASIAHENPPFMPRFSVLKITFKEPQTTPNPRVIHIGVCLPSMCDEEDIFNIANFTRPNLKYSEIINVRIPSSDGFSLWKDSTFIIMLTVTIIVGVFITWGTAYDIILKRRLKEKTQVKSYTKELHSESSGLNCTTYDLTRAMSDKKSSCVGIGIPSNVNNNNSDENLAADPTISDDKNLSLFEELLLSFSLLSNFRTICDKGVGSDTIACIHGIRTFSMVWIILGHTCIVAFKYSDNMEFRKVVEKEFSFQTISNGAFSVDTFFFIGGFLVSFIYFRTNAKGNLEKLSKGTNELFLGTQHFFGLLAYRFIRLTVPYLYVLGIVEITMKYFASNSVFEPPANDHINCPKFWWRNILYINTMFASSEMCMLWSWYLANDTQFYIIGAIILIIAVKHFKFAASILFTFLMSAWITTGVIAYRNNHSPNTDDPLALFDKIYDKPWTRFGPYIIGMGVGWVLFKTNCKIKFTKIQLITGWTLSIGTFLYLLYGLFNVELSQTAAAAYSSLSHSAWAIALAWLVIGCSTGNGGYLNRLLSSTWLYPFSRVTYCAYLVHPIIVRIYALNNDAPIHMGVDSMIVIFLGQTVASYMFSFLISLAFEAPVVTMLKILVPNRKSIYKDTTS</sequence>
<dbReference type="InterPro" id="IPR052728">
    <property type="entry name" value="O2_lipid_transport_reg"/>
</dbReference>
<dbReference type="AlphaFoldDB" id="A0A9J6CJ89"/>
<comment type="caution">
    <text evidence="4">The sequence shown here is derived from an EMBL/GenBank/DDBJ whole genome shotgun (WGS) entry which is preliminary data.</text>
</comment>
<feature type="transmembrane region" description="Helical" evidence="1">
    <location>
        <begin position="525"/>
        <end position="541"/>
    </location>
</feature>
<feature type="chain" id="PRO_5039936432" description="Nose resistant-to-fluoxetine protein N-terminal domain-containing protein" evidence="2">
    <location>
        <begin position="22"/>
        <end position="766"/>
    </location>
</feature>
<protein>
    <recommendedName>
        <fullName evidence="3">Nose resistant-to-fluoxetine protein N-terminal domain-containing protein</fullName>
    </recommendedName>
</protein>
<dbReference type="PANTHER" id="PTHR11161:SF72">
    <property type="entry name" value="FI21449P1"/>
    <property type="match status" value="1"/>
</dbReference>
<evidence type="ECO:0000259" key="3">
    <source>
        <dbReference type="SMART" id="SM00703"/>
    </source>
</evidence>
<feature type="transmembrane region" description="Helical" evidence="1">
    <location>
        <begin position="656"/>
        <end position="675"/>
    </location>
</feature>
<dbReference type="InterPro" id="IPR002656">
    <property type="entry name" value="Acyl_transf_3_dom"/>
</dbReference>
<evidence type="ECO:0000313" key="5">
    <source>
        <dbReference type="Proteomes" id="UP001107558"/>
    </source>
</evidence>
<gene>
    <name evidence="4" type="ORF">PVAND_011445</name>
</gene>
<dbReference type="SMART" id="SM00703">
    <property type="entry name" value="NRF"/>
    <property type="match status" value="1"/>
</dbReference>
<keyword evidence="1" id="KW-0812">Transmembrane</keyword>
<organism evidence="4 5">
    <name type="scientific">Polypedilum vanderplanki</name>
    <name type="common">Sleeping chironomid midge</name>
    <dbReference type="NCBI Taxonomy" id="319348"/>
    <lineage>
        <taxon>Eukaryota</taxon>
        <taxon>Metazoa</taxon>
        <taxon>Ecdysozoa</taxon>
        <taxon>Arthropoda</taxon>
        <taxon>Hexapoda</taxon>
        <taxon>Insecta</taxon>
        <taxon>Pterygota</taxon>
        <taxon>Neoptera</taxon>
        <taxon>Endopterygota</taxon>
        <taxon>Diptera</taxon>
        <taxon>Nematocera</taxon>
        <taxon>Chironomoidea</taxon>
        <taxon>Chironomidae</taxon>
        <taxon>Chironominae</taxon>
        <taxon>Polypedilum</taxon>
        <taxon>Polypedilum</taxon>
    </lineage>
</organism>
<dbReference type="Pfam" id="PF20146">
    <property type="entry name" value="NRF"/>
    <property type="match status" value="1"/>
</dbReference>
<feature type="transmembrane region" description="Helical" evidence="1">
    <location>
        <begin position="687"/>
        <end position="707"/>
    </location>
</feature>
<dbReference type="GO" id="GO:0016747">
    <property type="term" value="F:acyltransferase activity, transferring groups other than amino-acyl groups"/>
    <property type="evidence" value="ECO:0007669"/>
    <property type="project" value="InterPro"/>
</dbReference>
<keyword evidence="1" id="KW-1133">Transmembrane helix</keyword>
<proteinExistence type="predicted"/>
<evidence type="ECO:0000256" key="1">
    <source>
        <dbReference type="SAM" id="Phobius"/>
    </source>
</evidence>